<dbReference type="FunFam" id="3.30.1490.100:FF:000044">
    <property type="entry name" value="Predicted protein"/>
    <property type="match status" value="1"/>
</dbReference>
<dbReference type="Gene3D" id="3.30.1490.100">
    <property type="entry name" value="DNA polymerase, Y-family, little finger domain"/>
    <property type="match status" value="1"/>
</dbReference>
<feature type="domain" description="UmuC" evidence="10">
    <location>
        <begin position="104"/>
        <end position="165"/>
    </location>
</feature>
<dbReference type="PROSITE" id="PS51907">
    <property type="entry name" value="ZF_UBZ3"/>
    <property type="match status" value="1"/>
</dbReference>
<evidence type="ECO:0000256" key="2">
    <source>
        <dbReference type="ARBA" id="ARBA00022679"/>
    </source>
</evidence>
<evidence type="ECO:0000256" key="1">
    <source>
        <dbReference type="ARBA" id="ARBA00004123"/>
    </source>
</evidence>
<dbReference type="Gene3D" id="3.30.70.270">
    <property type="match status" value="1"/>
</dbReference>
<dbReference type="Gene3D" id="1.10.150.20">
    <property type="entry name" value="5' to 3' exonuclease, C-terminal subdomain"/>
    <property type="match status" value="1"/>
</dbReference>
<evidence type="ECO:0000313" key="12">
    <source>
        <dbReference type="EMBL" id="GMG16087.1"/>
    </source>
</evidence>
<dbReference type="Pfam" id="PF00817">
    <property type="entry name" value="IMS"/>
    <property type="match status" value="1"/>
</dbReference>
<feature type="region of interest" description="Disordered" evidence="9">
    <location>
        <begin position="395"/>
        <end position="456"/>
    </location>
</feature>
<dbReference type="SMART" id="SM00228">
    <property type="entry name" value="PDZ"/>
    <property type="match status" value="2"/>
</dbReference>
<keyword evidence="3" id="KW-0479">Metal-binding</keyword>
<dbReference type="GO" id="GO:0003684">
    <property type="term" value="F:damaged DNA binding"/>
    <property type="evidence" value="ECO:0007669"/>
    <property type="project" value="InterPro"/>
</dbReference>
<dbReference type="CDD" id="cd00136">
    <property type="entry name" value="PDZ_canonical"/>
    <property type="match status" value="1"/>
</dbReference>
<evidence type="ECO:0000259" key="11">
    <source>
        <dbReference type="PROSITE" id="PS51907"/>
    </source>
</evidence>
<accession>A0A9W6YPX1</accession>
<protein>
    <submittedName>
        <fullName evidence="12">Unnamed protein product</fullName>
    </submittedName>
</protein>
<evidence type="ECO:0000256" key="6">
    <source>
        <dbReference type="ARBA" id="ARBA00022833"/>
    </source>
</evidence>
<dbReference type="PROSITE" id="PS50173">
    <property type="entry name" value="UMUC"/>
    <property type="match status" value="1"/>
</dbReference>
<name>A0A9W6YPX1_9STRA</name>
<dbReference type="Proteomes" id="UP001165121">
    <property type="component" value="Unassembled WGS sequence"/>
</dbReference>
<evidence type="ECO:0000256" key="4">
    <source>
        <dbReference type="ARBA" id="ARBA00022763"/>
    </source>
</evidence>
<feature type="compositionally biased region" description="Polar residues" evidence="9">
    <location>
        <begin position="421"/>
        <end position="432"/>
    </location>
</feature>
<dbReference type="InterPro" id="IPR041298">
    <property type="entry name" value="UBZ3"/>
</dbReference>
<dbReference type="GO" id="GO:0005634">
    <property type="term" value="C:nucleus"/>
    <property type="evidence" value="ECO:0007669"/>
    <property type="project" value="UniProtKB-SubCell"/>
</dbReference>
<evidence type="ECO:0000256" key="8">
    <source>
        <dbReference type="ARBA" id="ARBA00023242"/>
    </source>
</evidence>
<dbReference type="GO" id="GO:0008289">
    <property type="term" value="F:lipid binding"/>
    <property type="evidence" value="ECO:0007669"/>
    <property type="project" value="InterPro"/>
</dbReference>
<dbReference type="PANTHER" id="PTHR31138">
    <property type="entry name" value="CHROMOSOME 19, WHOLE GENOME SHOTGUN SEQUENCE"/>
    <property type="match status" value="1"/>
</dbReference>
<evidence type="ECO:0000256" key="3">
    <source>
        <dbReference type="ARBA" id="ARBA00022723"/>
    </source>
</evidence>
<keyword evidence="2" id="KW-0808">Transferase</keyword>
<keyword evidence="8" id="KW-0539">Nucleus</keyword>
<comment type="subcellular location">
    <subcellularLocation>
        <location evidence="1">Nucleus</location>
    </subcellularLocation>
</comment>
<evidence type="ECO:0000256" key="7">
    <source>
        <dbReference type="ARBA" id="ARBA00023204"/>
    </source>
</evidence>
<dbReference type="InterPro" id="IPR043128">
    <property type="entry name" value="Rev_trsase/Diguanyl_cyclase"/>
</dbReference>
<keyword evidence="4" id="KW-0227">DNA damage</keyword>
<dbReference type="GO" id="GO:0006281">
    <property type="term" value="P:DNA repair"/>
    <property type="evidence" value="ECO:0007669"/>
    <property type="project" value="UniProtKB-KW"/>
</dbReference>
<dbReference type="SUPFAM" id="SSF100879">
    <property type="entry name" value="Lesion bypass DNA polymerase (Y-family), little finger domain"/>
    <property type="match status" value="1"/>
</dbReference>
<proteinExistence type="predicted"/>
<dbReference type="PANTHER" id="PTHR31138:SF1">
    <property type="entry name" value="PDZ DOMAIN-CONTAINING PROTEIN"/>
    <property type="match status" value="1"/>
</dbReference>
<keyword evidence="7" id="KW-0234">DNA repair</keyword>
<dbReference type="InterPro" id="IPR036034">
    <property type="entry name" value="PDZ_sf"/>
</dbReference>
<feature type="region of interest" description="Disordered" evidence="9">
    <location>
        <begin position="1574"/>
        <end position="1596"/>
    </location>
</feature>
<dbReference type="Gene3D" id="2.30.42.10">
    <property type="match status" value="1"/>
</dbReference>
<dbReference type="SUPFAM" id="SSF50156">
    <property type="entry name" value="PDZ domain-like"/>
    <property type="match status" value="1"/>
</dbReference>
<dbReference type="GO" id="GO:0008270">
    <property type="term" value="F:zinc ion binding"/>
    <property type="evidence" value="ECO:0007669"/>
    <property type="project" value="UniProtKB-KW"/>
</dbReference>
<dbReference type="GO" id="GO:0071897">
    <property type="term" value="P:DNA biosynthetic process"/>
    <property type="evidence" value="ECO:0007669"/>
    <property type="project" value="UniProtKB-ARBA"/>
</dbReference>
<keyword evidence="6" id="KW-0862">Zinc</keyword>
<keyword evidence="5" id="KW-0863">Zinc-finger</keyword>
<dbReference type="InterPro" id="IPR001126">
    <property type="entry name" value="UmuC"/>
</dbReference>
<dbReference type="FunFam" id="3.30.70.270:FF:000178">
    <property type="match status" value="1"/>
</dbReference>
<keyword evidence="13" id="KW-1185">Reference proteome</keyword>
<sequence length="1612" mass="178719">MWTRSERTASRAKPSTGRIRRRSSGGSLRRWVGSVVDCVESCSSLCLAQTVFSSDFCQDPANHDTNVFGISTKENDSEDAAGGGSAFPLTEVERLLCIGAVISREIRQAVYNKLGYTCSTGVAGNKLLAKLASPLNKPNGQVVVAPRFVADLMKILPMRKVRGLGGKLGKQLESIYESLDPLGVSGQKSTTDEASEDAFKKLSAHSFLQRCGLAELSKHVGQETAAYVHRICQGDDGNEPVEEKKVQVKMFSCVKQFDQRSGEALVRTEQLEYWVRLLCEETVMRCEDERIENKRFPSQLTIQFTRARPGDKPRACKLGIAQDTTVDALYAAAMNVVRLHLDRVFPLAGLSMHAKNFFDLESQAVTTISSFFTRTSGEATSSSQRMEEDIKQFAAKRDREGAASPSRKSSRQKISAFFGPPSSNSSTTNVIGDSSAEDSEPPAPSATKATSTCTPQAETAATGAEHFCSECQRVVPEPRAEHADYHFALRLMQPVDLVCLLYSALQKEEVRLAKETRVRTSFGLGTVTDYRSSNDSYAVQLDCGSVGYFQAKDVACVDLRLLAKVPKPLSAERIYEEFQGRITHDDALMLSLKAKQTYHQLQTFCEHHAEAISFISTNASYGDQYTRALASLLDPSFSDATQRLRAASGKEIARLKEMAVSAKTLLESDLLEGKDSAAFFAKAANVLSQLKNSEEVRNLHSSLREKASAELVSARQRLLSRGDGSSLSASSQEENKLVLSQVLQVLENKVNVEMPRLQALKSSLEHQTLQSEVLAKMQQHESDLMKAQETISRLEQMASKKLGVNSMTNLDPSTLAQKAEELLPKLSSKAEVLVHASEKYWMQMQQTSHGQTLMKKAKELVQSVENPDEFCDNVTKAIAEVKLDKLAEWGTTMSKNREKRQEFVNRMKDHCLDFFTSVLPTLKVDTISGVDDDIGYSISNLDLSNFRVKKERVNVRMGTVVDEELFTVRATHLTALLKGFDWTFEQKYFPYLHGGGLADAALSGGVISLGFKAEKKVVNEETGEFKPILVLNSMTIEIRQELKLTVQGSWFSAVYNMLTSLFAELIREYLAKTMETKLLKHMIKLLGTLNKQMDEYWPLIFQLLDIRMEDLPTASPWRGAKEVEIQPQELECTFTERNAVPFTFSKGVLNKYVVVSRILDVNAPTTKKEESEDHHDFHLTGDLKRVPVGSSVLAINGLCCGKLTVEELRGMLDTLPLPFTIRFSLLPEDPAKNRRQQMKPQPEFTTFTFRQQGPFGLRLRARPLASCGVIVVGFSEKPDGTKCPAELSGKIRVGQLLTKVNNVDLRFKTLSEVLAILRDLKARPVTMQFATSPDAIIKLRDWPPMIEMEDASTFACDEDDPPSTGRKYVVISAFARVPSYAQRTHLVEKGDVLLQMNGTPLTGPNYSGFVNIMETLHGIANKKEPMRGIFVTREDYVAIRKLLRQRRLSDGNSVRGSIPKGRTDAVTSKIEGEDVNQASDGSAASLIADGDVDILSSIPTKEIVFPKAPLGILFGNWKDEAIYIRAFISSPGPAEKTGLLRPGQAILQVCGHAAPREATPGDIEEMILKVSLETKSQDDDTLRDSSAGSKRDKKPKYTLTVRDLELEQELMK</sequence>
<comment type="caution">
    <text evidence="12">The sequence shown here is derived from an EMBL/GenBank/DDBJ whole genome shotgun (WGS) entry which is preliminary data.</text>
</comment>
<dbReference type="Gene3D" id="3.15.10.10">
    <property type="entry name" value="Bactericidal permeability-increasing protein, domain 1"/>
    <property type="match status" value="1"/>
</dbReference>
<reference evidence="12" key="1">
    <citation type="submission" date="2023-04" db="EMBL/GenBank/DDBJ databases">
        <title>Phytophthora fragariaefolia NBRC 109709.</title>
        <authorList>
            <person name="Ichikawa N."/>
            <person name="Sato H."/>
            <person name="Tonouchi N."/>
        </authorList>
    </citation>
    <scope>NUCLEOTIDE SEQUENCE</scope>
    <source>
        <strain evidence="12">NBRC 109709</strain>
    </source>
</reference>
<organism evidence="12 13">
    <name type="scientific">Phytophthora fragariaefolia</name>
    <dbReference type="NCBI Taxonomy" id="1490495"/>
    <lineage>
        <taxon>Eukaryota</taxon>
        <taxon>Sar</taxon>
        <taxon>Stramenopiles</taxon>
        <taxon>Oomycota</taxon>
        <taxon>Peronosporomycetes</taxon>
        <taxon>Peronosporales</taxon>
        <taxon>Peronosporaceae</taxon>
        <taxon>Phytophthora</taxon>
    </lineage>
</organism>
<evidence type="ECO:0000313" key="13">
    <source>
        <dbReference type="Proteomes" id="UP001165121"/>
    </source>
</evidence>
<evidence type="ECO:0000256" key="9">
    <source>
        <dbReference type="SAM" id="MobiDB-lite"/>
    </source>
</evidence>
<dbReference type="OrthoDB" id="2157641at2759"/>
<gene>
    <name evidence="12" type="ORF">Pfra01_002963700</name>
</gene>
<dbReference type="Pfam" id="PF18439">
    <property type="entry name" value="zf_UBZ"/>
    <property type="match status" value="1"/>
</dbReference>
<dbReference type="InterPro" id="IPR043502">
    <property type="entry name" value="DNA/RNA_pol_sf"/>
</dbReference>
<evidence type="ECO:0000259" key="10">
    <source>
        <dbReference type="PROSITE" id="PS50173"/>
    </source>
</evidence>
<feature type="domain" description="UBZ3-type" evidence="11">
    <location>
        <begin position="461"/>
        <end position="494"/>
    </location>
</feature>
<feature type="region of interest" description="Disordered" evidence="9">
    <location>
        <begin position="1"/>
        <end position="23"/>
    </location>
</feature>
<dbReference type="InterPro" id="IPR017943">
    <property type="entry name" value="Bactericidal_perm-incr_a/b_dom"/>
</dbReference>
<dbReference type="SUPFAM" id="SSF56672">
    <property type="entry name" value="DNA/RNA polymerases"/>
    <property type="match status" value="1"/>
</dbReference>
<dbReference type="InterPro" id="IPR036775">
    <property type="entry name" value="DNA_pol_Y-fam_lit_finger_sf"/>
</dbReference>
<dbReference type="GO" id="GO:0016740">
    <property type="term" value="F:transferase activity"/>
    <property type="evidence" value="ECO:0007669"/>
    <property type="project" value="UniProtKB-KW"/>
</dbReference>
<dbReference type="InterPro" id="IPR001478">
    <property type="entry name" value="PDZ"/>
</dbReference>
<feature type="compositionally biased region" description="Polar residues" evidence="9">
    <location>
        <begin position="447"/>
        <end position="456"/>
    </location>
</feature>
<dbReference type="EMBL" id="BSXT01018919">
    <property type="protein sequence ID" value="GMG16087.1"/>
    <property type="molecule type" value="Genomic_DNA"/>
</dbReference>
<evidence type="ECO:0000256" key="5">
    <source>
        <dbReference type="ARBA" id="ARBA00022771"/>
    </source>
</evidence>
<dbReference type="SUPFAM" id="SSF55394">
    <property type="entry name" value="Bactericidal permeability-increasing protein, BPI"/>
    <property type="match status" value="1"/>
</dbReference>